<feature type="region of interest" description="Disordered" evidence="1">
    <location>
        <begin position="150"/>
        <end position="218"/>
    </location>
</feature>
<feature type="compositionally biased region" description="Gly residues" evidence="1">
    <location>
        <begin position="1"/>
        <end position="11"/>
    </location>
</feature>
<reference evidence="2" key="1">
    <citation type="submission" date="2020-05" db="EMBL/GenBank/DDBJ databases">
        <title>WGS assembly of Panicum virgatum.</title>
        <authorList>
            <person name="Lovell J.T."/>
            <person name="Jenkins J."/>
            <person name="Shu S."/>
            <person name="Juenger T.E."/>
            <person name="Schmutz J."/>
        </authorList>
    </citation>
    <scope>NUCLEOTIDE SEQUENCE</scope>
    <source>
        <strain evidence="2">AP13</strain>
    </source>
</reference>
<name>A0A8T0MUM1_PANVG</name>
<evidence type="ECO:0000313" key="3">
    <source>
        <dbReference type="Proteomes" id="UP000823388"/>
    </source>
</evidence>
<comment type="caution">
    <text evidence="2">The sequence shown here is derived from an EMBL/GenBank/DDBJ whole genome shotgun (WGS) entry which is preliminary data.</text>
</comment>
<dbReference type="Proteomes" id="UP000823388">
    <property type="component" value="Chromosome 9N"/>
</dbReference>
<dbReference type="PANTHER" id="PTHR33087">
    <property type="entry name" value="OS07G0539200 PROTEIN"/>
    <property type="match status" value="1"/>
</dbReference>
<feature type="compositionally biased region" description="Low complexity" evidence="1">
    <location>
        <begin position="180"/>
        <end position="197"/>
    </location>
</feature>
<organism evidence="2 3">
    <name type="scientific">Panicum virgatum</name>
    <name type="common">Blackwell switchgrass</name>
    <dbReference type="NCBI Taxonomy" id="38727"/>
    <lineage>
        <taxon>Eukaryota</taxon>
        <taxon>Viridiplantae</taxon>
        <taxon>Streptophyta</taxon>
        <taxon>Embryophyta</taxon>
        <taxon>Tracheophyta</taxon>
        <taxon>Spermatophyta</taxon>
        <taxon>Magnoliopsida</taxon>
        <taxon>Liliopsida</taxon>
        <taxon>Poales</taxon>
        <taxon>Poaceae</taxon>
        <taxon>PACMAD clade</taxon>
        <taxon>Panicoideae</taxon>
        <taxon>Panicodae</taxon>
        <taxon>Paniceae</taxon>
        <taxon>Panicinae</taxon>
        <taxon>Panicum</taxon>
        <taxon>Panicum sect. Hiantes</taxon>
    </lineage>
</organism>
<evidence type="ECO:0000256" key="1">
    <source>
        <dbReference type="SAM" id="MobiDB-lite"/>
    </source>
</evidence>
<dbReference type="PANTHER" id="PTHR33087:SF51">
    <property type="entry name" value="CCHC-TYPE DOMAIN-CONTAINING PROTEIN"/>
    <property type="match status" value="1"/>
</dbReference>
<protein>
    <submittedName>
        <fullName evidence="2">Uncharacterized protein</fullName>
    </submittedName>
</protein>
<dbReference type="InterPro" id="IPR053253">
    <property type="entry name" value="Sex_diff_modulator"/>
</dbReference>
<proteinExistence type="predicted"/>
<evidence type="ECO:0000313" key="2">
    <source>
        <dbReference type="EMBL" id="KAG2538734.1"/>
    </source>
</evidence>
<dbReference type="AlphaFoldDB" id="A0A8T0MUM1"/>
<gene>
    <name evidence="2" type="ORF">PVAP13_9NG513000</name>
</gene>
<sequence length="218" mass="23412">MLRGDSGGEASRGGSDCDAPCAPGRDPPLVGGAALPLPWRVLDRSTSISQREDALSVAVEVDLVGIPALAWEPGTAQLLMCDYCWISALHPRMADRRDVFRVAAWCSDPNLIPSEMVLEIVEPLPAVGSYTTMKRTLCYPITISVSPYVQPLSPGNPPSPAPGDDDCHGRRRRRLPPSPGSSVRRLLSSRPSNSGLRVSVQDRLGPNPATSPHEDSRD</sequence>
<feature type="region of interest" description="Disordered" evidence="1">
    <location>
        <begin position="1"/>
        <end position="23"/>
    </location>
</feature>
<dbReference type="EMBL" id="CM029054">
    <property type="protein sequence ID" value="KAG2538734.1"/>
    <property type="molecule type" value="Genomic_DNA"/>
</dbReference>
<keyword evidence="3" id="KW-1185">Reference proteome</keyword>
<accession>A0A8T0MUM1</accession>